<keyword evidence="6" id="KW-0411">Iron-sulfur</keyword>
<feature type="transmembrane region" description="Helical" evidence="7">
    <location>
        <begin position="66"/>
        <end position="94"/>
    </location>
</feature>
<dbReference type="OrthoDB" id="9811700at2"/>
<dbReference type="PANTHER" id="PTHR30176:SF3">
    <property type="entry name" value="FERREDOXIN-TYPE PROTEIN NAPH"/>
    <property type="match status" value="1"/>
</dbReference>
<feature type="transmembrane region" description="Helical" evidence="7">
    <location>
        <begin position="27"/>
        <end position="45"/>
    </location>
</feature>
<evidence type="ECO:0000256" key="3">
    <source>
        <dbReference type="ARBA" id="ARBA00022723"/>
    </source>
</evidence>
<feature type="transmembrane region" description="Helical" evidence="7">
    <location>
        <begin position="151"/>
        <end position="169"/>
    </location>
</feature>
<dbReference type="RefSeq" id="WP_048670402.1">
    <property type="nucleotide sequence ID" value="NZ_CBTJ020000020.1"/>
</dbReference>
<gene>
    <name evidence="9" type="ORF">BN873_150073</name>
</gene>
<keyword evidence="7" id="KW-0472">Membrane</keyword>
<dbReference type="GO" id="GO:0051539">
    <property type="term" value="F:4 iron, 4 sulfur cluster binding"/>
    <property type="evidence" value="ECO:0007669"/>
    <property type="project" value="UniProtKB-KW"/>
</dbReference>
<dbReference type="SUPFAM" id="SSF54862">
    <property type="entry name" value="4Fe-4S ferredoxins"/>
    <property type="match status" value="1"/>
</dbReference>
<accession>W6M6C3</accession>
<dbReference type="STRING" id="1400863.BN873_150073"/>
<evidence type="ECO:0000256" key="6">
    <source>
        <dbReference type="ARBA" id="ARBA00023014"/>
    </source>
</evidence>
<feature type="transmembrane region" description="Helical" evidence="7">
    <location>
        <begin position="189"/>
        <end position="206"/>
    </location>
</feature>
<dbReference type="InterPro" id="IPR014116">
    <property type="entry name" value="Cyt_c_oxidase_cbb3_FixG"/>
</dbReference>
<evidence type="ECO:0000256" key="1">
    <source>
        <dbReference type="ARBA" id="ARBA00022448"/>
    </source>
</evidence>
<dbReference type="PROSITE" id="PS51379">
    <property type="entry name" value="4FE4S_FER_2"/>
    <property type="match status" value="1"/>
</dbReference>
<feature type="transmembrane region" description="Helical" evidence="7">
    <location>
        <begin position="335"/>
        <end position="358"/>
    </location>
</feature>
<name>W6M6C3_9GAMM</name>
<organism evidence="9 10">
    <name type="scientific">Candidatus Competibacter denitrificans Run_A_D11</name>
    <dbReference type="NCBI Taxonomy" id="1400863"/>
    <lineage>
        <taxon>Bacteria</taxon>
        <taxon>Pseudomonadati</taxon>
        <taxon>Pseudomonadota</taxon>
        <taxon>Gammaproteobacteria</taxon>
        <taxon>Candidatus Competibacteraceae</taxon>
        <taxon>Candidatus Competibacter</taxon>
    </lineage>
</organism>
<dbReference type="InterPro" id="IPR032879">
    <property type="entry name" value="FixG_C"/>
</dbReference>
<evidence type="ECO:0000256" key="5">
    <source>
        <dbReference type="ARBA" id="ARBA00023004"/>
    </source>
</evidence>
<dbReference type="NCBIfam" id="TIGR02745">
    <property type="entry name" value="ccoG_rdxA_fixG"/>
    <property type="match status" value="1"/>
</dbReference>
<keyword evidence="7" id="KW-0812">Transmembrane</keyword>
<dbReference type="Pfam" id="PF12801">
    <property type="entry name" value="Fer4_5"/>
    <property type="match status" value="1"/>
</dbReference>
<dbReference type="GO" id="GO:0046872">
    <property type="term" value="F:metal ion binding"/>
    <property type="evidence" value="ECO:0007669"/>
    <property type="project" value="UniProtKB-KW"/>
</dbReference>
<comment type="caution">
    <text evidence="9">The sequence shown here is derived from an EMBL/GenBank/DDBJ whole genome shotgun (WGS) entry which is preliminary data.</text>
</comment>
<evidence type="ECO:0000313" key="10">
    <source>
        <dbReference type="Proteomes" id="UP000035760"/>
    </source>
</evidence>
<dbReference type="PROSITE" id="PS00198">
    <property type="entry name" value="4FE4S_FER_1"/>
    <property type="match status" value="1"/>
</dbReference>
<dbReference type="Gene3D" id="1.10.1060.10">
    <property type="entry name" value="Alpha-helical ferredoxin"/>
    <property type="match status" value="1"/>
</dbReference>
<dbReference type="EMBL" id="CBTJ020000020">
    <property type="protein sequence ID" value="CDI01285.1"/>
    <property type="molecule type" value="Genomic_DNA"/>
</dbReference>
<protein>
    <submittedName>
        <fullName evidence="9">Iron-sulfur cluster-binding protein</fullName>
    </submittedName>
</protein>
<evidence type="ECO:0000256" key="4">
    <source>
        <dbReference type="ARBA" id="ARBA00022982"/>
    </source>
</evidence>
<evidence type="ECO:0000313" key="9">
    <source>
        <dbReference type="EMBL" id="CDI01285.1"/>
    </source>
</evidence>
<keyword evidence="10" id="KW-1185">Reference proteome</keyword>
<keyword evidence="4" id="KW-0249">Electron transport</keyword>
<proteinExistence type="predicted"/>
<dbReference type="InterPro" id="IPR017900">
    <property type="entry name" value="4Fe4S_Fe_S_CS"/>
</dbReference>
<keyword evidence="3" id="KW-0479">Metal-binding</keyword>
<feature type="domain" description="4Fe-4S ferredoxin-type" evidence="8">
    <location>
        <begin position="257"/>
        <end position="285"/>
    </location>
</feature>
<dbReference type="Gene3D" id="2.60.40.10">
    <property type="entry name" value="Immunoglobulins"/>
    <property type="match status" value="1"/>
</dbReference>
<dbReference type="InterPro" id="IPR009051">
    <property type="entry name" value="Helical_ferredxn"/>
</dbReference>
<evidence type="ECO:0000259" key="8">
    <source>
        <dbReference type="PROSITE" id="PS51379"/>
    </source>
</evidence>
<dbReference type="InterPro" id="IPR017896">
    <property type="entry name" value="4Fe4S_Fe-S-bd"/>
</dbReference>
<dbReference type="InterPro" id="IPR013783">
    <property type="entry name" value="Ig-like_fold"/>
</dbReference>
<dbReference type="Pfam" id="PF13746">
    <property type="entry name" value="Fer4_18"/>
    <property type="match status" value="1"/>
</dbReference>
<evidence type="ECO:0000256" key="2">
    <source>
        <dbReference type="ARBA" id="ARBA00022485"/>
    </source>
</evidence>
<keyword evidence="5" id="KW-0408">Iron</keyword>
<keyword evidence="7" id="KW-1133">Transmembrane helix</keyword>
<dbReference type="PANTHER" id="PTHR30176">
    <property type="entry name" value="FERREDOXIN-TYPE PROTEIN NAPH"/>
    <property type="match status" value="1"/>
</dbReference>
<dbReference type="AlphaFoldDB" id="W6M6C3"/>
<reference evidence="9" key="1">
    <citation type="submission" date="2013-07" db="EMBL/GenBank/DDBJ databases">
        <authorList>
            <person name="McIlroy S."/>
        </authorList>
    </citation>
    <scope>NUCLEOTIDE SEQUENCE [LARGE SCALE GENOMIC DNA]</scope>
    <source>
        <strain evidence="9">Run_A_D11</strain>
    </source>
</reference>
<reference evidence="9" key="2">
    <citation type="submission" date="2014-03" db="EMBL/GenBank/DDBJ databases">
        <title>Candidatus Competibacter-lineage genomes retrieved from metagenomes reveal functional metabolic diversity.</title>
        <authorList>
            <person name="McIlroy S.J."/>
            <person name="Albertsen M."/>
            <person name="Andresen E.K."/>
            <person name="Saunders A.M."/>
            <person name="Kristiansen R."/>
            <person name="Stokholm-Bjerregaard M."/>
            <person name="Nielsen K.L."/>
            <person name="Nielsen P.H."/>
        </authorList>
    </citation>
    <scope>NUCLEOTIDE SEQUENCE</scope>
    <source>
        <strain evidence="9">Run_A_D11</strain>
    </source>
</reference>
<keyword evidence="2" id="KW-0004">4Fe-4S</keyword>
<dbReference type="GO" id="GO:0005886">
    <property type="term" value="C:plasma membrane"/>
    <property type="evidence" value="ECO:0007669"/>
    <property type="project" value="TreeGrafter"/>
</dbReference>
<evidence type="ECO:0000256" key="7">
    <source>
        <dbReference type="SAM" id="Phobius"/>
    </source>
</evidence>
<sequence length="473" mass="53402">MSEETAPLYQKRIQIYPRSVKGRFRNLKTGMLVLAYLIYYLLPWLRWERLNAPDQAVLYDLPGRHFYIFGLTIQVQDIFWLAGALIIFAILLFFVTGLAGRVWCGYFCFQTLWTDLFIMIEHWLQGERPARMRLDKGPWNREKIIKKGGTYAVWLLVAFWTGLTFTMYWTDAPTLVVDTLLGRAPYPAYFTTLFLTATTFVMAGLAREQVCTYMCPYARFQSAMFDHDTLIVSYDTARGEGARGRAHLGKGLKLREERQAQGVGDCIECGYCVQVCPVGIDIRKGLQYQCISCALCIDACDTIMDNLHWPRGLVGYTSENALNGRKTTLLKPKTVGYGVILTAAVGILTWSISTRALYTATVEQIRQPLYSQLTDGSIRNTYEIKLNNKLTAPLTMGIGIEGTSSAILDMEGMERIELEPQGRIKLVARVQVPPDPTGVDEEIDSITFVIQPVAGVTADPIRREVPFSRPETD</sequence>
<dbReference type="Proteomes" id="UP000035760">
    <property type="component" value="Unassembled WGS sequence"/>
</dbReference>
<keyword evidence="1" id="KW-0813">Transport</keyword>
<dbReference type="Pfam" id="PF11614">
    <property type="entry name" value="FixG_C"/>
    <property type="match status" value="1"/>
</dbReference>
<dbReference type="InterPro" id="IPR051684">
    <property type="entry name" value="Electron_Trans/Redox"/>
</dbReference>